<comment type="caution">
    <text evidence="1">The sequence shown here is derived from an EMBL/GenBank/DDBJ whole genome shotgun (WGS) entry which is preliminary data.</text>
</comment>
<protein>
    <recommendedName>
        <fullName evidence="3">Lipoprotein</fullName>
    </recommendedName>
</protein>
<sequence>MLFGALFGGSAALIGGPSALARSAVAQPPADTGALSGEIAMLERLMTRTLEGELGDEATARQLASVMAEAGFRWHYPTFSAREADSIVAYSFGYRSATGKVDPDTGLADGEETPVPGPVNEMLAEAVHAIARIRPVRVYAQWEIAEALAARYQMKDVAAIYPVKAADGRKTYLSTDGVAKAAVQLAGSAVALGNVAVVGHRDHAKRCILVSRENGMRAAAVSEVPLPVEYDPESAQPWTRRRDAYLLNDIIAQLMMARTRMRETLPKS</sequence>
<proteinExistence type="predicted"/>
<evidence type="ECO:0000313" key="2">
    <source>
        <dbReference type="Proteomes" id="UP000249082"/>
    </source>
</evidence>
<evidence type="ECO:0000313" key="1">
    <source>
        <dbReference type="EMBL" id="PZQ53310.1"/>
    </source>
</evidence>
<evidence type="ECO:0008006" key="3">
    <source>
        <dbReference type="Google" id="ProtNLM"/>
    </source>
</evidence>
<gene>
    <name evidence="1" type="ORF">DI555_16850</name>
</gene>
<organism evidence="1 2">
    <name type="scientific">Novosphingobium pentaromativorans</name>
    <dbReference type="NCBI Taxonomy" id="205844"/>
    <lineage>
        <taxon>Bacteria</taxon>
        <taxon>Pseudomonadati</taxon>
        <taxon>Pseudomonadota</taxon>
        <taxon>Alphaproteobacteria</taxon>
        <taxon>Sphingomonadales</taxon>
        <taxon>Sphingomonadaceae</taxon>
        <taxon>Novosphingobium</taxon>
    </lineage>
</organism>
<name>A0A2W5QPB3_9SPHN</name>
<accession>A0A2W5QPB3</accession>
<dbReference type="AlphaFoldDB" id="A0A2W5QPB3"/>
<reference evidence="1 2" key="1">
    <citation type="submission" date="2017-08" db="EMBL/GenBank/DDBJ databases">
        <title>Infants hospitalized years apart are colonized by the same room-sourced microbial strains.</title>
        <authorList>
            <person name="Brooks B."/>
            <person name="Olm M.R."/>
            <person name="Firek B.A."/>
            <person name="Baker R."/>
            <person name="Thomas B.C."/>
            <person name="Morowitz M.J."/>
            <person name="Banfield J.F."/>
        </authorList>
    </citation>
    <scope>NUCLEOTIDE SEQUENCE [LARGE SCALE GENOMIC DNA]</scope>
    <source>
        <strain evidence="1">S2_005_002_R2_33</strain>
    </source>
</reference>
<dbReference type="EMBL" id="QFPX01000016">
    <property type="protein sequence ID" value="PZQ53310.1"/>
    <property type="molecule type" value="Genomic_DNA"/>
</dbReference>
<dbReference type="Proteomes" id="UP000249082">
    <property type="component" value="Unassembled WGS sequence"/>
</dbReference>